<dbReference type="NCBIfam" id="NF006332">
    <property type="entry name" value="PRK08562.1"/>
    <property type="match status" value="1"/>
</dbReference>
<evidence type="ECO:0000256" key="1">
    <source>
        <dbReference type="ARBA" id="ARBA00008431"/>
    </source>
</evidence>
<dbReference type="InterPro" id="IPR036351">
    <property type="entry name" value="Ribosomal_eL32_sf"/>
</dbReference>
<dbReference type="GO" id="GO:0006412">
    <property type="term" value="P:translation"/>
    <property type="evidence" value="ECO:0007669"/>
    <property type="project" value="UniProtKB-UniRule"/>
</dbReference>
<dbReference type="HAMAP" id="MF_00810">
    <property type="entry name" value="Ribosomal_eL32"/>
    <property type="match status" value="1"/>
</dbReference>
<organism evidence="7">
    <name type="scientific">uncultured euryarchaeote Rifle_16ft_4_minimus_309</name>
    <dbReference type="NCBI Taxonomy" id="1665192"/>
    <lineage>
        <taxon>Archaea</taxon>
        <taxon>Methanobacteriati</taxon>
        <taxon>Methanobacteriota</taxon>
        <taxon>environmental samples</taxon>
    </lineage>
</organism>
<name>A0A0H4TMZ2_9EURY</name>
<dbReference type="InterPro" id="IPR018263">
    <property type="entry name" value="Ribosomal_eL32_CS"/>
</dbReference>
<evidence type="ECO:0000313" key="7">
    <source>
        <dbReference type="EMBL" id="AKQ01974.1"/>
    </source>
</evidence>
<dbReference type="AlphaFoldDB" id="A0A0H4TMZ2"/>
<dbReference type="GO" id="GO:0022625">
    <property type="term" value="C:cytosolic large ribosomal subunit"/>
    <property type="evidence" value="ECO:0007669"/>
    <property type="project" value="TreeGrafter"/>
</dbReference>
<keyword evidence="2 5" id="KW-0689">Ribosomal protein</keyword>
<sequence length="253" mass="29253">MADETPKPEKRKKVAVPEPSPEKEEPKAALTAHQIREAKKAQLVEWAEERGLSAEGKVDELRKRLLARIEKETKAEKPPEEAAPPKAEKKPARRERKLAAKPKKKPEKEEAEEEPEYVAKAKPTLDPRLERLLSLRAAKTAARPKFRRQEWFRYRRLGDKWRRPDGGQSKLRRRFGYRWNVPSIGYRGPREVRGLHPSGFQEVLVHNVRQLDGLDPKKQAVRVAHAVGTRKRELIEQACDDKGLRVLNRMVTE</sequence>
<feature type="compositionally biased region" description="Basic and acidic residues" evidence="6">
    <location>
        <begin position="70"/>
        <end position="80"/>
    </location>
</feature>
<dbReference type="PROSITE" id="PS00580">
    <property type="entry name" value="RIBOSOMAL_L32E"/>
    <property type="match status" value="1"/>
</dbReference>
<evidence type="ECO:0000256" key="6">
    <source>
        <dbReference type="SAM" id="MobiDB-lite"/>
    </source>
</evidence>
<keyword evidence="3 5" id="KW-0687">Ribonucleoprotein</keyword>
<proteinExistence type="inferred from homology"/>
<dbReference type="InterPro" id="IPR001515">
    <property type="entry name" value="Ribosomal_eL32"/>
</dbReference>
<evidence type="ECO:0000256" key="3">
    <source>
        <dbReference type="ARBA" id="ARBA00023274"/>
    </source>
</evidence>
<dbReference type="PANTHER" id="PTHR23413">
    <property type="entry name" value="60S RIBOSOMAL PROTEIN L32 AND DNA-DIRECTED RNA POLYMERASE II, SUBUNIT N"/>
    <property type="match status" value="1"/>
</dbReference>
<evidence type="ECO:0000256" key="4">
    <source>
        <dbReference type="ARBA" id="ARBA00035229"/>
    </source>
</evidence>
<dbReference type="SUPFAM" id="SSF52042">
    <property type="entry name" value="Ribosomal protein L32e"/>
    <property type="match status" value="1"/>
</dbReference>
<comment type="similarity">
    <text evidence="1 5">Belongs to the eukaryotic ribosomal protein eL32 family.</text>
</comment>
<feature type="compositionally biased region" description="Basic residues" evidence="6">
    <location>
        <begin position="91"/>
        <end position="105"/>
    </location>
</feature>
<dbReference type="PANTHER" id="PTHR23413:SF1">
    <property type="entry name" value="RIBOSOMAL PROTEIN L32"/>
    <property type="match status" value="1"/>
</dbReference>
<dbReference type="CDD" id="cd00513">
    <property type="entry name" value="Ribosomal_L32_L32e"/>
    <property type="match status" value="1"/>
</dbReference>
<dbReference type="Pfam" id="PF01655">
    <property type="entry name" value="Ribosomal_L32e"/>
    <property type="match status" value="1"/>
</dbReference>
<gene>
    <name evidence="5" type="primary">rpl32e</name>
</gene>
<accession>A0A0H4TMZ2</accession>
<dbReference type="EMBL" id="KT006986">
    <property type="protein sequence ID" value="AKQ01974.1"/>
    <property type="molecule type" value="Genomic_DNA"/>
</dbReference>
<evidence type="ECO:0000256" key="2">
    <source>
        <dbReference type="ARBA" id="ARBA00022980"/>
    </source>
</evidence>
<reference evidence="7" key="1">
    <citation type="journal article" date="2015" name="ISME J.">
        <title>Aquifer environment selects for microbial species cohorts in sediment and groundwater.</title>
        <authorList>
            <person name="Hug L.A."/>
            <person name="Thomas B.C."/>
            <person name="Brown C.T."/>
            <person name="Frischkorn K.R."/>
            <person name="Williams K.H."/>
            <person name="Tringe S.G."/>
            <person name="Banfield J.F."/>
        </authorList>
    </citation>
    <scope>NUCLEOTIDE SEQUENCE</scope>
</reference>
<dbReference type="SMART" id="SM01393">
    <property type="entry name" value="Ribosomal_L32e"/>
    <property type="match status" value="1"/>
</dbReference>
<evidence type="ECO:0000256" key="5">
    <source>
        <dbReference type="HAMAP-Rule" id="MF_00810"/>
    </source>
</evidence>
<dbReference type="GO" id="GO:0003735">
    <property type="term" value="F:structural constituent of ribosome"/>
    <property type="evidence" value="ECO:0007669"/>
    <property type="project" value="InterPro"/>
</dbReference>
<dbReference type="InterPro" id="IPR023654">
    <property type="entry name" value="Ribosomal_eL32_arc"/>
</dbReference>
<feature type="region of interest" description="Disordered" evidence="6">
    <location>
        <begin position="70"/>
        <end position="119"/>
    </location>
</feature>
<protein>
    <recommendedName>
        <fullName evidence="4 5">Large ribosomal subunit protein eL32</fullName>
    </recommendedName>
</protein>
<feature type="region of interest" description="Disordered" evidence="6">
    <location>
        <begin position="1"/>
        <end position="36"/>
    </location>
</feature>